<dbReference type="InterPro" id="IPR012406">
    <property type="entry name" value="UreE"/>
</dbReference>
<dbReference type="GO" id="GO:0016151">
    <property type="term" value="F:nickel cation binding"/>
    <property type="evidence" value="ECO:0007669"/>
    <property type="project" value="UniProtKB-UniRule"/>
</dbReference>
<evidence type="ECO:0000259" key="7">
    <source>
        <dbReference type="SMART" id="SM00988"/>
    </source>
</evidence>
<dbReference type="Gene3D" id="3.30.70.790">
    <property type="entry name" value="UreE, C-terminal domain"/>
    <property type="match status" value="1"/>
</dbReference>
<comment type="subcellular location">
    <subcellularLocation>
        <location evidence="1 5">Cytoplasm</location>
    </subcellularLocation>
</comment>
<dbReference type="GO" id="GO:0019627">
    <property type="term" value="P:urea metabolic process"/>
    <property type="evidence" value="ECO:0007669"/>
    <property type="project" value="InterPro"/>
</dbReference>
<dbReference type="SMART" id="SM00988">
    <property type="entry name" value="UreE_N"/>
    <property type="match status" value="1"/>
</dbReference>
<feature type="domain" description="UreE urease accessory N-terminal" evidence="7">
    <location>
        <begin position="10"/>
        <end position="74"/>
    </location>
</feature>
<keyword evidence="4 5" id="KW-0143">Chaperone</keyword>
<dbReference type="Pfam" id="PF02814">
    <property type="entry name" value="UreE_N"/>
    <property type="match status" value="1"/>
</dbReference>
<reference evidence="8" key="1">
    <citation type="submission" date="2017-05" db="EMBL/GenBank/DDBJ databases">
        <authorList>
            <person name="Imhoff J.F."/>
            <person name="Rahn T."/>
            <person name="Kuenzel S."/>
            <person name="Neulinger S.C."/>
        </authorList>
    </citation>
    <scope>NUCLEOTIDE SEQUENCE</scope>
    <source>
        <strain evidence="8">DSM 4395</strain>
    </source>
</reference>
<organism evidence="8 9">
    <name type="scientific">Halochromatium salexigens</name>
    <name type="common">Chromatium salexigens</name>
    <dbReference type="NCBI Taxonomy" id="49447"/>
    <lineage>
        <taxon>Bacteria</taxon>
        <taxon>Pseudomonadati</taxon>
        <taxon>Pseudomonadota</taxon>
        <taxon>Gammaproteobacteria</taxon>
        <taxon>Chromatiales</taxon>
        <taxon>Chromatiaceae</taxon>
        <taxon>Halochromatium</taxon>
    </lineage>
</organism>
<dbReference type="HAMAP" id="MF_00822">
    <property type="entry name" value="UreE"/>
    <property type="match status" value="1"/>
</dbReference>
<evidence type="ECO:0000256" key="3">
    <source>
        <dbReference type="ARBA" id="ARBA00022596"/>
    </source>
</evidence>
<dbReference type="Pfam" id="PF05194">
    <property type="entry name" value="UreE_C"/>
    <property type="match status" value="1"/>
</dbReference>
<dbReference type="AlphaFoldDB" id="A0AAJ0UCR4"/>
<gene>
    <name evidence="5" type="primary">ureE</name>
    <name evidence="8" type="ORF">CCR82_00935</name>
</gene>
<evidence type="ECO:0000256" key="4">
    <source>
        <dbReference type="ARBA" id="ARBA00023186"/>
    </source>
</evidence>
<comment type="similarity">
    <text evidence="5">Belongs to the UreE family.</text>
</comment>
<proteinExistence type="inferred from homology"/>
<comment type="function">
    <text evidence="5">Involved in urease metallocenter assembly. Binds nickel. Probably functions as a nickel donor during metallocenter assembly.</text>
</comment>
<evidence type="ECO:0000313" key="9">
    <source>
        <dbReference type="Proteomes" id="UP001296967"/>
    </source>
</evidence>
<dbReference type="Proteomes" id="UP001296967">
    <property type="component" value="Unassembled WGS sequence"/>
</dbReference>
<dbReference type="PIRSF" id="PIRSF036402">
    <property type="entry name" value="Ureas_acces_UreE"/>
    <property type="match status" value="1"/>
</dbReference>
<keyword evidence="9" id="KW-1185">Reference proteome</keyword>
<protein>
    <recommendedName>
        <fullName evidence="5">Urease accessory protein UreE</fullName>
    </recommendedName>
</protein>
<sequence>MANNALDDLALRLTQRVVEAAQASAVLPLTYEQRSRSRLRARLDDGREVGMLLPRGGDSLRDGDRLSDEQGVVVQVRAAPEPVSSAETDDPVLLARAAYHLGNRHVALQIEPGRLRWLHDHVLDAMVRGLGLGVTSQEAPFEPEPGAYSGGPHGHGDAEHEHEHRHAHEDRHEHSHAR</sequence>
<reference evidence="8" key="2">
    <citation type="journal article" date="2020" name="Microorganisms">
        <title>Osmotic Adaptation and Compatible Solute Biosynthesis of Phototrophic Bacteria as Revealed from Genome Analyses.</title>
        <authorList>
            <person name="Imhoff J.F."/>
            <person name="Rahn T."/>
            <person name="Kunzel S."/>
            <person name="Keller A."/>
            <person name="Neulinger S.C."/>
        </authorList>
    </citation>
    <scope>NUCLEOTIDE SEQUENCE</scope>
    <source>
        <strain evidence="8">DSM 4395</strain>
    </source>
</reference>
<dbReference type="GO" id="GO:0005737">
    <property type="term" value="C:cytoplasm"/>
    <property type="evidence" value="ECO:0007669"/>
    <property type="project" value="UniProtKB-SubCell"/>
</dbReference>
<dbReference type="EMBL" id="NHSF01000008">
    <property type="protein sequence ID" value="MBK5929134.1"/>
    <property type="molecule type" value="Genomic_DNA"/>
</dbReference>
<evidence type="ECO:0000256" key="2">
    <source>
        <dbReference type="ARBA" id="ARBA00022490"/>
    </source>
</evidence>
<dbReference type="InterPro" id="IPR036118">
    <property type="entry name" value="UreE_N_sf"/>
</dbReference>
<feature type="region of interest" description="Disordered" evidence="6">
    <location>
        <begin position="136"/>
        <end position="178"/>
    </location>
</feature>
<dbReference type="NCBIfam" id="NF009751">
    <property type="entry name" value="PRK13261.1-1"/>
    <property type="match status" value="1"/>
</dbReference>
<dbReference type="GO" id="GO:0006457">
    <property type="term" value="P:protein folding"/>
    <property type="evidence" value="ECO:0007669"/>
    <property type="project" value="InterPro"/>
</dbReference>
<dbReference type="SUPFAM" id="SSF69287">
    <property type="entry name" value="Urease metallochaperone UreE, N-terminal domain"/>
    <property type="match status" value="1"/>
</dbReference>
<keyword evidence="2 5" id="KW-0963">Cytoplasm</keyword>
<dbReference type="Gene3D" id="2.60.260.20">
    <property type="entry name" value="Urease metallochaperone UreE, N-terminal domain"/>
    <property type="match status" value="1"/>
</dbReference>
<evidence type="ECO:0000256" key="6">
    <source>
        <dbReference type="SAM" id="MobiDB-lite"/>
    </source>
</evidence>
<evidence type="ECO:0000256" key="5">
    <source>
        <dbReference type="HAMAP-Rule" id="MF_00822"/>
    </source>
</evidence>
<dbReference type="CDD" id="cd00571">
    <property type="entry name" value="UreE"/>
    <property type="match status" value="1"/>
</dbReference>
<comment type="caution">
    <text evidence="8">The sequence shown here is derived from an EMBL/GenBank/DDBJ whole genome shotgun (WGS) entry which is preliminary data.</text>
</comment>
<evidence type="ECO:0000313" key="8">
    <source>
        <dbReference type="EMBL" id="MBK5929134.1"/>
    </source>
</evidence>
<evidence type="ECO:0000256" key="1">
    <source>
        <dbReference type="ARBA" id="ARBA00004496"/>
    </source>
</evidence>
<dbReference type="InterPro" id="IPR007864">
    <property type="entry name" value="UreE_C_dom"/>
</dbReference>
<accession>A0AAJ0UCR4</accession>
<dbReference type="InterPro" id="IPR004029">
    <property type="entry name" value="UreE_N"/>
</dbReference>
<dbReference type="GO" id="GO:0051082">
    <property type="term" value="F:unfolded protein binding"/>
    <property type="evidence" value="ECO:0007669"/>
    <property type="project" value="UniProtKB-UniRule"/>
</dbReference>
<feature type="compositionally biased region" description="Basic and acidic residues" evidence="6">
    <location>
        <begin position="154"/>
        <end position="173"/>
    </location>
</feature>
<dbReference type="GO" id="GO:0065003">
    <property type="term" value="P:protein-containing complex assembly"/>
    <property type="evidence" value="ECO:0007669"/>
    <property type="project" value="InterPro"/>
</dbReference>
<dbReference type="SUPFAM" id="SSF69737">
    <property type="entry name" value="Urease metallochaperone UreE, C-terminal domain"/>
    <property type="match status" value="1"/>
</dbReference>
<name>A0AAJ0UCR4_HALSE</name>
<keyword evidence="3 5" id="KW-0533">Nickel</keyword>